<evidence type="ECO:0000256" key="1">
    <source>
        <dbReference type="ARBA" id="ARBA00009437"/>
    </source>
</evidence>
<evidence type="ECO:0000313" key="8">
    <source>
        <dbReference type="Proteomes" id="UP001519535"/>
    </source>
</evidence>
<sequence>MAALQQCFDGVRSDVAGTPGDRDLHADDPNWTLIDPCGGLRFAIIDINTRKLRHFVVLAEELHFSRAAARVYLAQQALSRQIRDLEDELGVKLLERSTRVVALTPAGEVFLAGARAALAALDGAAETARRTVRGLAGTLRLGYAPGAALELTPYIVAEFRRTHPDVVVEMHEHPIGDPSAGLASGESDVAFLRLPQDTARIETEVLLVDPVVAMVSTAHRFAERASVSAHDLTDDPITQSPGADDVWHAFWSLETIRAESSQARIVPVTSITEEAQVVAAGVAVAVTSSAVARLMSLPGVRYLPIDDWPGSSIAVGWPTDERSPLVTGFVDAACVVRDRESEMVAMIENRP</sequence>
<evidence type="ECO:0000313" key="7">
    <source>
        <dbReference type="EMBL" id="MBS9534416.1"/>
    </source>
</evidence>
<dbReference type="PANTHER" id="PTHR30346:SF0">
    <property type="entry name" value="HCA OPERON TRANSCRIPTIONAL ACTIVATOR HCAR"/>
    <property type="match status" value="1"/>
</dbReference>
<keyword evidence="2" id="KW-0805">Transcription regulation</keyword>
<dbReference type="PROSITE" id="PS50931">
    <property type="entry name" value="HTH_LYSR"/>
    <property type="match status" value="1"/>
</dbReference>
<feature type="domain" description="HTH lysR-type" evidence="6">
    <location>
        <begin position="47"/>
        <end position="104"/>
    </location>
</feature>
<keyword evidence="3" id="KW-0238">DNA-binding</keyword>
<reference evidence="7 8" key="1">
    <citation type="submission" date="2021-05" db="EMBL/GenBank/DDBJ databases">
        <title>Mycobacterium acidophilum sp. nov., an extremely acid-tolerant member of the genus Mycobacterium.</title>
        <authorList>
            <person name="Xia J."/>
        </authorList>
    </citation>
    <scope>NUCLEOTIDE SEQUENCE [LARGE SCALE GENOMIC DNA]</scope>
    <source>
        <strain evidence="7 8">M1</strain>
    </source>
</reference>
<evidence type="ECO:0000256" key="5">
    <source>
        <dbReference type="ARBA" id="ARBA00023163"/>
    </source>
</evidence>
<dbReference type="SUPFAM" id="SSF46785">
    <property type="entry name" value="Winged helix' DNA-binding domain"/>
    <property type="match status" value="1"/>
</dbReference>
<dbReference type="InterPro" id="IPR005119">
    <property type="entry name" value="LysR_subst-bd"/>
</dbReference>
<keyword evidence="4" id="KW-0010">Activator</keyword>
<dbReference type="SUPFAM" id="SSF53850">
    <property type="entry name" value="Periplasmic binding protein-like II"/>
    <property type="match status" value="1"/>
</dbReference>
<comment type="similarity">
    <text evidence="1">Belongs to the LysR transcriptional regulatory family.</text>
</comment>
<dbReference type="Pfam" id="PF03466">
    <property type="entry name" value="LysR_substrate"/>
    <property type="match status" value="1"/>
</dbReference>
<dbReference type="Gene3D" id="1.10.10.10">
    <property type="entry name" value="Winged helix-like DNA-binding domain superfamily/Winged helix DNA-binding domain"/>
    <property type="match status" value="1"/>
</dbReference>
<dbReference type="Pfam" id="PF00126">
    <property type="entry name" value="HTH_1"/>
    <property type="match status" value="1"/>
</dbReference>
<evidence type="ECO:0000259" key="6">
    <source>
        <dbReference type="PROSITE" id="PS50931"/>
    </source>
</evidence>
<organism evidence="7 8">
    <name type="scientific">Mycolicibacter acidiphilus</name>
    <dbReference type="NCBI Taxonomy" id="2835306"/>
    <lineage>
        <taxon>Bacteria</taxon>
        <taxon>Bacillati</taxon>
        <taxon>Actinomycetota</taxon>
        <taxon>Actinomycetes</taxon>
        <taxon>Mycobacteriales</taxon>
        <taxon>Mycobacteriaceae</taxon>
        <taxon>Mycolicibacter</taxon>
    </lineage>
</organism>
<dbReference type="Gene3D" id="3.40.190.10">
    <property type="entry name" value="Periplasmic binding protein-like II"/>
    <property type="match status" value="2"/>
</dbReference>
<evidence type="ECO:0000256" key="2">
    <source>
        <dbReference type="ARBA" id="ARBA00023015"/>
    </source>
</evidence>
<dbReference type="EMBL" id="JAHCLR010000023">
    <property type="protein sequence ID" value="MBS9534416.1"/>
    <property type="molecule type" value="Genomic_DNA"/>
</dbReference>
<comment type="caution">
    <text evidence="7">The sequence shown here is derived from an EMBL/GenBank/DDBJ whole genome shotgun (WGS) entry which is preliminary data.</text>
</comment>
<dbReference type="PRINTS" id="PR00039">
    <property type="entry name" value="HTHLYSR"/>
</dbReference>
<dbReference type="InterPro" id="IPR036390">
    <property type="entry name" value="WH_DNA-bd_sf"/>
</dbReference>
<proteinExistence type="inferred from homology"/>
<keyword evidence="5" id="KW-0804">Transcription</keyword>
<accession>A0ABS5RJJ4</accession>
<evidence type="ECO:0000256" key="4">
    <source>
        <dbReference type="ARBA" id="ARBA00023159"/>
    </source>
</evidence>
<dbReference type="InterPro" id="IPR000847">
    <property type="entry name" value="LysR_HTH_N"/>
</dbReference>
<keyword evidence="8" id="KW-1185">Reference proteome</keyword>
<protein>
    <submittedName>
        <fullName evidence="7">LysR family transcriptional regulator</fullName>
    </submittedName>
</protein>
<name>A0ABS5RJJ4_9MYCO</name>
<evidence type="ECO:0000256" key="3">
    <source>
        <dbReference type="ARBA" id="ARBA00023125"/>
    </source>
</evidence>
<dbReference type="Proteomes" id="UP001519535">
    <property type="component" value="Unassembled WGS sequence"/>
</dbReference>
<gene>
    <name evidence="7" type="ORF">KIH27_12555</name>
</gene>
<dbReference type="CDD" id="cd08414">
    <property type="entry name" value="PBP2_LTTR_aromatics_like"/>
    <property type="match status" value="1"/>
</dbReference>
<dbReference type="InterPro" id="IPR036388">
    <property type="entry name" value="WH-like_DNA-bd_sf"/>
</dbReference>
<dbReference type="PANTHER" id="PTHR30346">
    <property type="entry name" value="TRANSCRIPTIONAL DUAL REGULATOR HCAR-RELATED"/>
    <property type="match status" value="1"/>
</dbReference>